<dbReference type="Pfam" id="PF04828">
    <property type="entry name" value="GFA"/>
    <property type="match status" value="1"/>
</dbReference>
<dbReference type="EMBL" id="CAXHTA020000017">
    <property type="protein sequence ID" value="CAL5227560.1"/>
    <property type="molecule type" value="Genomic_DNA"/>
</dbReference>
<dbReference type="Gene3D" id="2.170.150.70">
    <property type="match status" value="1"/>
</dbReference>
<name>A0ABP1G866_9CHLO</name>
<dbReference type="InterPro" id="IPR006913">
    <property type="entry name" value="CENP-V/GFA"/>
</dbReference>
<feature type="domain" description="CENP-V/GFA" evidence="4">
    <location>
        <begin position="11"/>
        <end position="123"/>
    </location>
</feature>
<keyword evidence="6" id="KW-1185">Reference proteome</keyword>
<keyword evidence="3" id="KW-0862">Zinc</keyword>
<dbReference type="InterPro" id="IPR011057">
    <property type="entry name" value="Mss4-like_sf"/>
</dbReference>
<evidence type="ECO:0000256" key="1">
    <source>
        <dbReference type="ARBA" id="ARBA00005495"/>
    </source>
</evidence>
<reference evidence="5 6" key="1">
    <citation type="submission" date="2024-06" db="EMBL/GenBank/DDBJ databases">
        <authorList>
            <person name="Kraege A."/>
            <person name="Thomma B."/>
        </authorList>
    </citation>
    <scope>NUCLEOTIDE SEQUENCE [LARGE SCALE GENOMIC DNA]</scope>
</reference>
<dbReference type="SUPFAM" id="SSF51316">
    <property type="entry name" value="Mss4-like"/>
    <property type="match status" value="1"/>
</dbReference>
<dbReference type="PROSITE" id="PS51891">
    <property type="entry name" value="CENP_V_GFA"/>
    <property type="match status" value="1"/>
</dbReference>
<dbReference type="InterPro" id="IPR052355">
    <property type="entry name" value="CENP-V-like"/>
</dbReference>
<keyword evidence="2" id="KW-0479">Metal-binding</keyword>
<dbReference type="Proteomes" id="UP001497392">
    <property type="component" value="Unassembled WGS sequence"/>
</dbReference>
<protein>
    <submittedName>
        <fullName evidence="5">G10552 protein</fullName>
    </submittedName>
</protein>
<accession>A0ABP1G866</accession>
<proteinExistence type="inferred from homology"/>
<gene>
    <name evidence="5" type="primary">g10552</name>
    <name evidence="5" type="ORF">VP750_LOCUS9466</name>
</gene>
<organism evidence="5 6">
    <name type="scientific">Coccomyxa viridis</name>
    <dbReference type="NCBI Taxonomy" id="1274662"/>
    <lineage>
        <taxon>Eukaryota</taxon>
        <taxon>Viridiplantae</taxon>
        <taxon>Chlorophyta</taxon>
        <taxon>core chlorophytes</taxon>
        <taxon>Trebouxiophyceae</taxon>
        <taxon>Trebouxiophyceae incertae sedis</taxon>
        <taxon>Coccomyxaceae</taxon>
        <taxon>Coccomyxa</taxon>
    </lineage>
</organism>
<comment type="caution">
    <text evidence="5">The sequence shown here is derived from an EMBL/GenBank/DDBJ whole genome shotgun (WGS) entry which is preliminary data.</text>
</comment>
<dbReference type="PANTHER" id="PTHR28620">
    <property type="entry name" value="CENTROMERE PROTEIN V"/>
    <property type="match status" value="1"/>
</dbReference>
<sequence length="135" mass="15028">MAPSENATVVHRGGCHCGAVRFEAKGSAVVNVYECNCSVCTMKQNDHFMVSDADFTLLQGEDKLTLYQFGTKQAKHLFCSICGVHSFYKPRSHPDCYAVTVHCVDEGSIADTIVERCDGRNWEQWNAKRKAAHPN</sequence>
<evidence type="ECO:0000256" key="3">
    <source>
        <dbReference type="ARBA" id="ARBA00022833"/>
    </source>
</evidence>
<comment type="similarity">
    <text evidence="1">Belongs to the Gfa family.</text>
</comment>
<evidence type="ECO:0000256" key="2">
    <source>
        <dbReference type="ARBA" id="ARBA00022723"/>
    </source>
</evidence>
<dbReference type="PANTHER" id="PTHR28620:SF1">
    <property type="entry name" value="CENP-V_GFA DOMAIN-CONTAINING PROTEIN"/>
    <property type="match status" value="1"/>
</dbReference>
<evidence type="ECO:0000313" key="5">
    <source>
        <dbReference type="EMBL" id="CAL5227560.1"/>
    </source>
</evidence>
<evidence type="ECO:0000313" key="6">
    <source>
        <dbReference type="Proteomes" id="UP001497392"/>
    </source>
</evidence>
<evidence type="ECO:0000259" key="4">
    <source>
        <dbReference type="PROSITE" id="PS51891"/>
    </source>
</evidence>